<reference evidence="2" key="1">
    <citation type="submission" date="2016-10" db="EMBL/GenBank/DDBJ databases">
        <authorList>
            <person name="Varghese N."/>
            <person name="Submissions S."/>
        </authorList>
    </citation>
    <scope>NUCLEOTIDE SEQUENCE [LARGE SCALE GENOMIC DNA]</scope>
    <source>
        <strain evidence="2">DSM 45079</strain>
    </source>
</reference>
<dbReference type="STRING" id="419479.SAMN04488563_6265"/>
<dbReference type="OrthoDB" id="4242556at2"/>
<name>A0A1H2LJ77_9ACTN</name>
<protein>
    <submittedName>
        <fullName evidence="1">Uncharacterized protein</fullName>
    </submittedName>
</protein>
<sequence length="61" mass="6682">MATMLMSAVKSVFAPVSAVRDCPPDCQFETTCAGGLLLRRQCCFRPDCVYQCGSWQQIGTC</sequence>
<dbReference type="RefSeq" id="WP_046768812.1">
    <property type="nucleotide sequence ID" value="NZ_KQ061228.1"/>
</dbReference>
<accession>A0A1H2LJ77</accession>
<keyword evidence="2" id="KW-1185">Reference proteome</keyword>
<proteinExistence type="predicted"/>
<evidence type="ECO:0000313" key="2">
    <source>
        <dbReference type="Proteomes" id="UP000182977"/>
    </source>
</evidence>
<dbReference type="EMBL" id="LT629791">
    <property type="protein sequence ID" value="SDU81070.1"/>
    <property type="molecule type" value="Genomic_DNA"/>
</dbReference>
<dbReference type="AlphaFoldDB" id="A0A1H2LJ77"/>
<organism evidence="1 2">
    <name type="scientific">Jiangella alkaliphila</name>
    <dbReference type="NCBI Taxonomy" id="419479"/>
    <lineage>
        <taxon>Bacteria</taxon>
        <taxon>Bacillati</taxon>
        <taxon>Actinomycetota</taxon>
        <taxon>Actinomycetes</taxon>
        <taxon>Jiangellales</taxon>
        <taxon>Jiangellaceae</taxon>
        <taxon>Jiangella</taxon>
    </lineage>
</organism>
<gene>
    <name evidence="1" type="ORF">SAMN04488563_6265</name>
</gene>
<dbReference type="Proteomes" id="UP000182977">
    <property type="component" value="Chromosome I"/>
</dbReference>
<evidence type="ECO:0000313" key="1">
    <source>
        <dbReference type="EMBL" id="SDU81070.1"/>
    </source>
</evidence>